<evidence type="ECO:0000256" key="3">
    <source>
        <dbReference type="ARBA" id="ARBA00010343"/>
    </source>
</evidence>
<keyword evidence="7" id="KW-0539">Nucleus</keyword>
<protein>
    <submittedName>
        <fullName evidence="11">Uncharacterized protein LOC105120832</fullName>
    </submittedName>
</protein>
<evidence type="ECO:0000256" key="1">
    <source>
        <dbReference type="ARBA" id="ARBA00004123"/>
    </source>
</evidence>
<keyword evidence="8" id="KW-0544">Nucleosome core</keyword>
<keyword evidence="5" id="KW-0007">Acetylation</keyword>
<dbReference type="GO" id="GO:0030527">
    <property type="term" value="F:structural constituent of chromatin"/>
    <property type="evidence" value="ECO:0007669"/>
    <property type="project" value="InterPro"/>
</dbReference>
<dbReference type="Proteomes" id="UP000694918">
    <property type="component" value="Unplaced"/>
</dbReference>
<dbReference type="PANTHER" id="PTHR11426">
    <property type="entry name" value="HISTONE H3"/>
    <property type="match status" value="1"/>
</dbReference>
<gene>
    <name evidence="11" type="primary">LOC105120832</name>
</gene>
<evidence type="ECO:0000256" key="8">
    <source>
        <dbReference type="ARBA" id="ARBA00023269"/>
    </source>
</evidence>
<dbReference type="Gene3D" id="1.10.20.10">
    <property type="entry name" value="Histone, subunit A"/>
    <property type="match status" value="1"/>
</dbReference>
<keyword evidence="4" id="KW-0158">Chromosome</keyword>
<dbReference type="InterPro" id="IPR009072">
    <property type="entry name" value="Histone-fold"/>
</dbReference>
<dbReference type="GO" id="GO:0003677">
    <property type="term" value="F:DNA binding"/>
    <property type="evidence" value="ECO:0007669"/>
    <property type="project" value="UniProtKB-KW"/>
</dbReference>
<dbReference type="GO" id="GO:0046982">
    <property type="term" value="F:protein heterodimerization activity"/>
    <property type="evidence" value="ECO:0007669"/>
    <property type="project" value="InterPro"/>
</dbReference>
<proteinExistence type="inferred from homology"/>
<dbReference type="GO" id="GO:0005634">
    <property type="term" value="C:nucleus"/>
    <property type="evidence" value="ECO:0007669"/>
    <property type="project" value="UniProtKB-SubCell"/>
</dbReference>
<evidence type="ECO:0000313" key="11">
    <source>
        <dbReference type="RefSeq" id="XP_011017520.1"/>
    </source>
</evidence>
<dbReference type="SUPFAM" id="SSF47113">
    <property type="entry name" value="Histone-fold"/>
    <property type="match status" value="1"/>
</dbReference>
<dbReference type="RefSeq" id="XP_011017520.1">
    <property type="nucleotide sequence ID" value="XM_011019218.1"/>
</dbReference>
<reference evidence="11" key="1">
    <citation type="submission" date="2025-08" db="UniProtKB">
        <authorList>
            <consortium name="RefSeq"/>
        </authorList>
    </citation>
    <scope>IDENTIFICATION</scope>
</reference>
<dbReference type="GO" id="GO:0000786">
    <property type="term" value="C:nucleosome"/>
    <property type="evidence" value="ECO:0007669"/>
    <property type="project" value="UniProtKB-KW"/>
</dbReference>
<organism evidence="10 11">
    <name type="scientific">Populus euphratica</name>
    <name type="common">Euphrates poplar</name>
    <dbReference type="NCBI Taxonomy" id="75702"/>
    <lineage>
        <taxon>Eukaryota</taxon>
        <taxon>Viridiplantae</taxon>
        <taxon>Streptophyta</taxon>
        <taxon>Embryophyta</taxon>
        <taxon>Tracheophyta</taxon>
        <taxon>Spermatophyta</taxon>
        <taxon>Magnoliopsida</taxon>
        <taxon>eudicotyledons</taxon>
        <taxon>Gunneridae</taxon>
        <taxon>Pentapetalae</taxon>
        <taxon>rosids</taxon>
        <taxon>fabids</taxon>
        <taxon>Malpighiales</taxon>
        <taxon>Salicaceae</taxon>
        <taxon>Saliceae</taxon>
        <taxon>Populus</taxon>
    </lineage>
</organism>
<evidence type="ECO:0000256" key="4">
    <source>
        <dbReference type="ARBA" id="ARBA00022454"/>
    </source>
</evidence>
<evidence type="ECO:0000256" key="5">
    <source>
        <dbReference type="ARBA" id="ARBA00022990"/>
    </source>
</evidence>
<comment type="similarity">
    <text evidence="3">Belongs to the histone H3 family.</text>
</comment>
<evidence type="ECO:0000259" key="9">
    <source>
        <dbReference type="Pfam" id="PF00125"/>
    </source>
</evidence>
<keyword evidence="6" id="KW-0238">DNA-binding</keyword>
<dbReference type="FunFam" id="1.10.20.10:FF:000085">
    <property type="entry name" value="Histone H3.2"/>
    <property type="match status" value="1"/>
</dbReference>
<accession>A0AAJ6TU22</accession>
<evidence type="ECO:0000256" key="2">
    <source>
        <dbReference type="ARBA" id="ARBA00004286"/>
    </source>
</evidence>
<dbReference type="GeneID" id="105120832"/>
<dbReference type="SMART" id="SM00428">
    <property type="entry name" value="H3"/>
    <property type="match status" value="1"/>
</dbReference>
<comment type="subcellular location">
    <subcellularLocation>
        <location evidence="2">Chromosome</location>
    </subcellularLocation>
    <subcellularLocation>
        <location evidence="1">Nucleus</location>
    </subcellularLocation>
</comment>
<dbReference type="CDD" id="cd22911">
    <property type="entry name" value="HFD_H3"/>
    <property type="match status" value="1"/>
</dbReference>
<dbReference type="InterPro" id="IPR007125">
    <property type="entry name" value="H2A/H2B/H3"/>
</dbReference>
<sequence>MQNRLVAYRYEFPIELTDLGKGFPENIQELTGLGKGFLENMLVSKDMPSNLQAPAATPLLVILSDEPPNNKLRLGSKWHLLTESGHGNRTLLQIDLKDPAVIVEAAAMIHGRECSKRDNSFIISKRMKLHQHLVLGCNKVTGKALMLDEIINYVQSLQLQVEVPRKAAPTTGGVKKPHRYRPGTDALHEIHKYQKTTELLIRKLPFQRLSQNFKADFRFQSQAVLALPEAAEACPVGLFEDTNLSAIHVMRVSIMSRDAQLPR</sequence>
<evidence type="ECO:0000313" key="10">
    <source>
        <dbReference type="Proteomes" id="UP000694918"/>
    </source>
</evidence>
<dbReference type="KEGG" id="peu:105120832"/>
<evidence type="ECO:0000256" key="6">
    <source>
        <dbReference type="ARBA" id="ARBA00023125"/>
    </source>
</evidence>
<dbReference type="AlphaFoldDB" id="A0AAJ6TU22"/>
<keyword evidence="10" id="KW-1185">Reference proteome</keyword>
<dbReference type="InterPro" id="IPR000164">
    <property type="entry name" value="Histone_H3/CENP-A"/>
</dbReference>
<evidence type="ECO:0000256" key="7">
    <source>
        <dbReference type="ARBA" id="ARBA00023242"/>
    </source>
</evidence>
<name>A0AAJ6TU22_POPEU</name>
<dbReference type="Pfam" id="PF00125">
    <property type="entry name" value="Histone"/>
    <property type="match status" value="1"/>
</dbReference>
<feature type="domain" description="Core Histone H2A/H2B/H3" evidence="9">
    <location>
        <begin position="182"/>
        <end position="261"/>
    </location>
</feature>
<dbReference type="PRINTS" id="PR00622">
    <property type="entry name" value="HISTONEH3"/>
</dbReference>